<evidence type="ECO:0000313" key="3">
    <source>
        <dbReference type="Proteomes" id="UP001279642"/>
    </source>
</evidence>
<comment type="caution">
    <text evidence="2">The sequence shown here is derived from an EMBL/GenBank/DDBJ whole genome shotgun (WGS) entry which is preliminary data.</text>
</comment>
<evidence type="ECO:0000259" key="1">
    <source>
        <dbReference type="PROSITE" id="PS51186"/>
    </source>
</evidence>
<dbReference type="PROSITE" id="PS51186">
    <property type="entry name" value="GNAT"/>
    <property type="match status" value="1"/>
</dbReference>
<name>A0ABU5EDF3_9PROT</name>
<dbReference type="Proteomes" id="UP001279642">
    <property type="component" value="Unassembled WGS sequence"/>
</dbReference>
<proteinExistence type="predicted"/>
<feature type="domain" description="N-acetyltransferase" evidence="1">
    <location>
        <begin position="5"/>
        <end position="177"/>
    </location>
</feature>
<accession>A0ABU5EDF3</accession>
<reference evidence="2 3" key="1">
    <citation type="journal article" date="2016" name="Antonie Van Leeuwenhoek">
        <title>Dongia soli sp. nov., isolated from soil from Dokdo, Korea.</title>
        <authorList>
            <person name="Kim D.U."/>
            <person name="Lee H."/>
            <person name="Kim H."/>
            <person name="Kim S.G."/>
            <person name="Ka J.O."/>
        </authorList>
    </citation>
    <scope>NUCLEOTIDE SEQUENCE [LARGE SCALE GENOMIC DNA]</scope>
    <source>
        <strain evidence="2 3">D78</strain>
    </source>
</reference>
<dbReference type="Pfam" id="PF08445">
    <property type="entry name" value="FR47"/>
    <property type="match status" value="1"/>
</dbReference>
<dbReference type="GO" id="GO:0016746">
    <property type="term" value="F:acyltransferase activity"/>
    <property type="evidence" value="ECO:0007669"/>
    <property type="project" value="UniProtKB-KW"/>
</dbReference>
<keyword evidence="3" id="KW-1185">Reference proteome</keyword>
<dbReference type="Gene3D" id="3.40.630.30">
    <property type="match status" value="1"/>
</dbReference>
<dbReference type="RefSeq" id="WP_320509141.1">
    <property type="nucleotide sequence ID" value="NZ_JAXCLW010000003.1"/>
</dbReference>
<dbReference type="InterPro" id="IPR000182">
    <property type="entry name" value="GNAT_dom"/>
</dbReference>
<protein>
    <submittedName>
        <fullName evidence="2">GNAT family N-acetyltransferase</fullName>
        <ecNumber evidence="2">2.3.1.-</ecNumber>
    </submittedName>
</protein>
<keyword evidence="2" id="KW-0808">Transferase</keyword>
<keyword evidence="2" id="KW-0012">Acyltransferase</keyword>
<dbReference type="EC" id="2.3.1.-" evidence="2"/>
<dbReference type="InterPro" id="IPR013653">
    <property type="entry name" value="GCN5-like_dom"/>
</dbReference>
<organism evidence="2 3">
    <name type="scientific">Dongia soli</name>
    <dbReference type="NCBI Taxonomy" id="600628"/>
    <lineage>
        <taxon>Bacteria</taxon>
        <taxon>Pseudomonadati</taxon>
        <taxon>Pseudomonadota</taxon>
        <taxon>Alphaproteobacteria</taxon>
        <taxon>Rhodospirillales</taxon>
        <taxon>Dongiaceae</taxon>
        <taxon>Dongia</taxon>
    </lineage>
</organism>
<dbReference type="InterPro" id="IPR016181">
    <property type="entry name" value="Acyl_CoA_acyltransferase"/>
</dbReference>
<dbReference type="EMBL" id="JAXCLW010000003">
    <property type="protein sequence ID" value="MDY0884085.1"/>
    <property type="molecule type" value="Genomic_DNA"/>
</dbReference>
<evidence type="ECO:0000313" key="2">
    <source>
        <dbReference type="EMBL" id="MDY0884085.1"/>
    </source>
</evidence>
<dbReference type="SUPFAM" id="SSF55729">
    <property type="entry name" value="Acyl-CoA N-acyltransferases (Nat)"/>
    <property type="match status" value="1"/>
</dbReference>
<gene>
    <name evidence="2" type="ORF">SMD27_14640</name>
</gene>
<sequence length="197" mass="21108">MSGSYVIRDAVLEDAPVIAEIHERGWLQAYGHFITPEALAEKSAEKRIAYWQARIADPAVTVLVGCDPALGDSSTAVQGMVYGGPVLPHDMTSGSLDGFDSELYILHCRQSAQGKGLGRLLTAALARRFQAAGAKSLVLWAFKDNAFRGFYDRIGGRVVAEGWDEGQADIAYGWDDLNSLIAACEGATNTANRADTA</sequence>